<dbReference type="Gene3D" id="1.10.150.110">
    <property type="entry name" value="DNA polymerase beta, N-terminal domain-like"/>
    <property type="match status" value="1"/>
</dbReference>
<keyword evidence="12 15" id="KW-0234">DNA repair</keyword>
<dbReference type="GO" id="GO:0000712">
    <property type="term" value="P:resolution of meiotic recombination intermediates"/>
    <property type="evidence" value="ECO:0007669"/>
    <property type="project" value="EnsemblFungi"/>
</dbReference>
<dbReference type="InterPro" id="IPR033309">
    <property type="entry name" value="Mus81"/>
</dbReference>
<gene>
    <name evidence="17" type="ORF">ASCRUDRAFT_29040</name>
</gene>
<keyword evidence="8 15" id="KW-0227">DNA damage</keyword>
<dbReference type="SUPFAM" id="SSF52980">
    <property type="entry name" value="Restriction endonuclease-like"/>
    <property type="match status" value="1"/>
</dbReference>
<dbReference type="InterPro" id="IPR027421">
    <property type="entry name" value="DNA_pol_lamdba_lyase_dom_sf"/>
</dbReference>
<evidence type="ECO:0000256" key="12">
    <source>
        <dbReference type="ARBA" id="ARBA00023204"/>
    </source>
</evidence>
<dbReference type="GO" id="GO:0004857">
    <property type="term" value="F:enzyme inhibitor activity"/>
    <property type="evidence" value="ECO:0007669"/>
    <property type="project" value="EnsemblFungi"/>
</dbReference>
<evidence type="ECO:0000256" key="15">
    <source>
        <dbReference type="RuleBase" id="RU369042"/>
    </source>
</evidence>
<keyword evidence="11 15" id="KW-0233">DNA recombination</keyword>
<evidence type="ECO:0000313" key="17">
    <source>
        <dbReference type="EMBL" id="ODV63883.1"/>
    </source>
</evidence>
<dbReference type="PANTHER" id="PTHR13451">
    <property type="entry name" value="CLASS II CROSSOVER JUNCTION ENDONUCLEASE MUS81"/>
    <property type="match status" value="1"/>
</dbReference>
<dbReference type="InterPro" id="IPR047417">
    <property type="entry name" value="WHD_MUS81"/>
</dbReference>
<dbReference type="InterPro" id="IPR010996">
    <property type="entry name" value="HHH_MUS81"/>
</dbReference>
<dbReference type="CDD" id="cd21036">
    <property type="entry name" value="WH_MUS81"/>
    <property type="match status" value="1"/>
</dbReference>
<dbReference type="GO" id="GO:0006308">
    <property type="term" value="P:DNA catabolic process"/>
    <property type="evidence" value="ECO:0007669"/>
    <property type="project" value="UniProtKB-UniRule"/>
</dbReference>
<dbReference type="FunCoup" id="A0A1D2VQJ5">
    <property type="interactions" value="201"/>
</dbReference>
<dbReference type="EC" id="3.1.22.-" evidence="15"/>
<evidence type="ECO:0000256" key="5">
    <source>
        <dbReference type="ARBA" id="ARBA00022722"/>
    </source>
</evidence>
<dbReference type="Pfam" id="PF21136">
    <property type="entry name" value="WHD_MUS81"/>
    <property type="match status" value="1"/>
</dbReference>
<dbReference type="RefSeq" id="XP_020050190.1">
    <property type="nucleotide sequence ID" value="XM_020190088.1"/>
</dbReference>
<dbReference type="GO" id="GO:0031573">
    <property type="term" value="P:mitotic intra-S DNA damage checkpoint signaling"/>
    <property type="evidence" value="ECO:0007669"/>
    <property type="project" value="TreeGrafter"/>
</dbReference>
<dbReference type="SMART" id="SM00891">
    <property type="entry name" value="ERCC4"/>
    <property type="match status" value="1"/>
</dbReference>
<dbReference type="InParanoid" id="A0A1D2VQJ5"/>
<dbReference type="EMBL" id="KV454475">
    <property type="protein sequence ID" value="ODV63883.1"/>
    <property type="molecule type" value="Genomic_DNA"/>
</dbReference>
<evidence type="ECO:0000256" key="11">
    <source>
        <dbReference type="ARBA" id="ARBA00023172"/>
    </source>
</evidence>
<evidence type="ECO:0000256" key="1">
    <source>
        <dbReference type="ARBA" id="ARBA00001946"/>
    </source>
</evidence>
<evidence type="ECO:0000259" key="16">
    <source>
        <dbReference type="SMART" id="SM00891"/>
    </source>
</evidence>
<comment type="subcellular location">
    <subcellularLocation>
        <location evidence="2 15">Nucleus</location>
    </subcellularLocation>
</comment>
<dbReference type="FunFam" id="1.10.10.10:FF:000307">
    <property type="entry name" value="Crossover junction endonuclease MUS81"/>
    <property type="match status" value="1"/>
</dbReference>
<dbReference type="GO" id="GO:0008821">
    <property type="term" value="F:crossover junction DNA endonuclease activity"/>
    <property type="evidence" value="ECO:0007669"/>
    <property type="project" value="UniProtKB-UniRule"/>
</dbReference>
<dbReference type="GO" id="GO:0046872">
    <property type="term" value="F:metal ion binding"/>
    <property type="evidence" value="ECO:0007669"/>
    <property type="project" value="UniProtKB-UniRule"/>
</dbReference>
<dbReference type="SUPFAM" id="SSF47802">
    <property type="entry name" value="DNA polymerase beta, N-terminal domain-like"/>
    <property type="match status" value="1"/>
</dbReference>
<dbReference type="Pfam" id="PF02732">
    <property type="entry name" value="ERCC4"/>
    <property type="match status" value="1"/>
</dbReference>
<keyword evidence="14" id="KW-0469">Meiosis</keyword>
<keyword evidence="5 15" id="KW-0540">Nuclease</keyword>
<dbReference type="GO" id="GO:0005634">
    <property type="term" value="C:nucleus"/>
    <property type="evidence" value="ECO:0007669"/>
    <property type="project" value="UniProtKB-SubCell"/>
</dbReference>
<evidence type="ECO:0000256" key="9">
    <source>
        <dbReference type="ARBA" id="ARBA00022801"/>
    </source>
</evidence>
<dbReference type="InterPro" id="IPR011335">
    <property type="entry name" value="Restrct_endonuc-II-like"/>
</dbReference>
<keyword evidence="7 15" id="KW-0255">Endonuclease</keyword>
<evidence type="ECO:0000256" key="14">
    <source>
        <dbReference type="ARBA" id="ARBA00023254"/>
    </source>
</evidence>
<dbReference type="GeneID" id="30963724"/>
<organism evidence="17 18">
    <name type="scientific">Ascoidea rubescens DSM 1968</name>
    <dbReference type="NCBI Taxonomy" id="1344418"/>
    <lineage>
        <taxon>Eukaryota</taxon>
        <taxon>Fungi</taxon>
        <taxon>Dikarya</taxon>
        <taxon>Ascomycota</taxon>
        <taxon>Saccharomycotina</taxon>
        <taxon>Saccharomycetes</taxon>
        <taxon>Ascoideaceae</taxon>
        <taxon>Ascoidea</taxon>
    </lineage>
</organism>
<dbReference type="CDD" id="cd20074">
    <property type="entry name" value="XPF_nuclease_Mus81"/>
    <property type="match status" value="1"/>
</dbReference>
<comment type="function">
    <text evidence="15">Interacts with EME1 to form a DNA structure-specific endonuclease with substrate preference for branched DNA structures with a 5'-end at the branch nick. Typical substrates include 3'-flap structures, D-loops, replication forks and nicked Holliday junctions. May be required in mitosis for the processing of stalled or collapsed replication fork intermediates. May be required in meiosis for the repair of meiosis-specific double strand breaks subsequent to single-end invasion (SEI).</text>
</comment>
<comment type="cofactor">
    <cofactor evidence="1 15">
        <name>Mg(2+)</name>
        <dbReference type="ChEBI" id="CHEBI:18420"/>
    </cofactor>
</comment>
<evidence type="ECO:0000256" key="8">
    <source>
        <dbReference type="ARBA" id="ARBA00022763"/>
    </source>
</evidence>
<dbReference type="PANTHER" id="PTHR13451:SF0">
    <property type="entry name" value="CROSSOVER JUNCTION ENDONUCLEASE MUS81"/>
    <property type="match status" value="1"/>
</dbReference>
<keyword evidence="18" id="KW-1185">Reference proteome</keyword>
<dbReference type="Pfam" id="PF14716">
    <property type="entry name" value="HHH_8"/>
    <property type="match status" value="1"/>
</dbReference>
<evidence type="ECO:0000256" key="10">
    <source>
        <dbReference type="ARBA" id="ARBA00022842"/>
    </source>
</evidence>
<keyword evidence="13 15" id="KW-0539">Nucleus</keyword>
<dbReference type="GO" id="GO:0006265">
    <property type="term" value="P:DNA topological change"/>
    <property type="evidence" value="ECO:0007669"/>
    <property type="project" value="EnsemblFungi"/>
</dbReference>
<evidence type="ECO:0000256" key="2">
    <source>
        <dbReference type="ARBA" id="ARBA00004123"/>
    </source>
</evidence>
<dbReference type="GO" id="GO:0000727">
    <property type="term" value="P:double-strand break repair via break-induced replication"/>
    <property type="evidence" value="ECO:0007669"/>
    <property type="project" value="UniProtKB-UniRule"/>
</dbReference>
<dbReference type="GO" id="GO:0048257">
    <property type="term" value="F:3'-flap endonuclease activity"/>
    <property type="evidence" value="ECO:0007669"/>
    <property type="project" value="TreeGrafter"/>
</dbReference>
<dbReference type="AlphaFoldDB" id="A0A1D2VQJ5"/>
<evidence type="ECO:0000256" key="13">
    <source>
        <dbReference type="ARBA" id="ARBA00023242"/>
    </source>
</evidence>
<comment type="subunit">
    <text evidence="15">Interacts with EME1.</text>
</comment>
<name>A0A1D2VQJ5_9ASCO</name>
<evidence type="ECO:0000256" key="6">
    <source>
        <dbReference type="ARBA" id="ARBA00022723"/>
    </source>
</evidence>
<dbReference type="Gene3D" id="3.40.50.10130">
    <property type="match status" value="1"/>
</dbReference>
<evidence type="ECO:0000256" key="4">
    <source>
        <dbReference type="ARBA" id="ARBA00017114"/>
    </source>
</evidence>
<keyword evidence="10 15" id="KW-0460">Magnesium</keyword>
<dbReference type="InterPro" id="IPR042530">
    <property type="entry name" value="EME1/EME2_C"/>
</dbReference>
<dbReference type="InterPro" id="IPR006166">
    <property type="entry name" value="ERCC4_domain"/>
</dbReference>
<dbReference type="Proteomes" id="UP000095038">
    <property type="component" value="Unassembled WGS sequence"/>
</dbReference>
<accession>A0A1D2VQJ5</accession>
<protein>
    <recommendedName>
        <fullName evidence="4 15">Crossover junction endonuclease MUS81</fullName>
        <ecNumber evidence="15">3.1.22.-</ecNumber>
    </recommendedName>
</protein>
<dbReference type="Gene3D" id="1.10.10.10">
    <property type="entry name" value="Winged helix-like DNA-binding domain superfamily/Winged helix DNA-binding domain"/>
    <property type="match status" value="1"/>
</dbReference>
<sequence>MDLPSDLKTIFLGWLEEEFLNAHTKNQDNLTAIYGKALKNLRNSDLPIKKPIDLIQIQYVGNKIVAKMEKRLQKYCKLNGFIYPQPESPLKKRSCPDDDQPTNSKKIKKKITKKYVPAKRSGAYAILKALYLYDRNLNGMTKDEIIRKAGPFCDKSFIPNPSIKNFYSAWTSSKTLLNNDLIKGVGRPIHYYLTEEGLQLAENLHKVDEMDNSDDLDNLNDLTPLDQHYNNIHENQPNSHKSKFDSYLFSDLNNQTGTSTSDGIKLRPIDPYPSYNHKIPSNDIINQQNAIPSSIRKKLDNTEYVVWQPSDYQVLFYLDNREIRAKNQRNYFYDKLSEMGINVHIKSLTLGDGLWIAKNIHNHEEVVLDFIFERKRLGDYVSSIKDGRFYEQKSRLEKAGLEHSYYLIEEFNSTHFSSIYSHMETAIRTGVSQTITQNKFLLKRLKDSDETLIFLKRLNSAVIRYYNNKKIVVIKSKNIETQNNYKNNLDHFKHHFKKDKDIKVSYNFVTFQDILSKSSMMTVKEMFIRMLMTIKGLSLEKAIVIQSYFETPKNLLEYYKTNSKYLDEKSLKRLLNQKFKNEIQRKNIGPKLSESIYEVWGKLNY</sequence>
<dbReference type="InterPro" id="IPR047416">
    <property type="entry name" value="XPF_nuclease_Mus81"/>
</dbReference>
<keyword evidence="6 15" id="KW-0479">Metal-binding</keyword>
<dbReference type="InterPro" id="IPR036388">
    <property type="entry name" value="WH-like_DNA-bd_sf"/>
</dbReference>
<dbReference type="OrthoDB" id="5963188at2759"/>
<dbReference type="GO" id="GO:0048476">
    <property type="term" value="C:Holliday junction resolvase complex"/>
    <property type="evidence" value="ECO:0007669"/>
    <property type="project" value="UniProtKB-UniRule"/>
</dbReference>
<dbReference type="GO" id="GO:0003677">
    <property type="term" value="F:DNA binding"/>
    <property type="evidence" value="ECO:0007669"/>
    <property type="project" value="UniProtKB-UniRule"/>
</dbReference>
<evidence type="ECO:0000313" key="18">
    <source>
        <dbReference type="Proteomes" id="UP000095038"/>
    </source>
</evidence>
<evidence type="ECO:0000256" key="7">
    <source>
        <dbReference type="ARBA" id="ARBA00022759"/>
    </source>
</evidence>
<reference evidence="18" key="1">
    <citation type="submission" date="2016-05" db="EMBL/GenBank/DDBJ databases">
        <title>Comparative genomics of biotechnologically important yeasts.</title>
        <authorList>
            <consortium name="DOE Joint Genome Institute"/>
            <person name="Riley R."/>
            <person name="Haridas S."/>
            <person name="Wolfe K.H."/>
            <person name="Lopes M.R."/>
            <person name="Hittinger C.T."/>
            <person name="Goker M."/>
            <person name="Salamov A."/>
            <person name="Wisecaver J."/>
            <person name="Long T.M."/>
            <person name="Aerts A.L."/>
            <person name="Barry K."/>
            <person name="Choi C."/>
            <person name="Clum A."/>
            <person name="Coughlan A.Y."/>
            <person name="Deshpande S."/>
            <person name="Douglass A.P."/>
            <person name="Hanson S.J."/>
            <person name="Klenk H.-P."/>
            <person name="Labutti K."/>
            <person name="Lapidus A."/>
            <person name="Lindquist E."/>
            <person name="Lipzen A."/>
            <person name="Meier-Kolthoff J.P."/>
            <person name="Ohm R.A."/>
            <person name="Otillar R.P."/>
            <person name="Pangilinan J."/>
            <person name="Peng Y."/>
            <person name="Rokas A."/>
            <person name="Rosa C.A."/>
            <person name="Scheuner C."/>
            <person name="Sibirny A.A."/>
            <person name="Slot J.C."/>
            <person name="Stielow J.B."/>
            <person name="Sun H."/>
            <person name="Kurtzman C.P."/>
            <person name="Blackwell M."/>
            <person name="Grigoriev I.V."/>
            <person name="Jeffries T.W."/>
        </authorList>
    </citation>
    <scope>NUCLEOTIDE SEQUENCE [LARGE SCALE GENOMIC DNA]</scope>
    <source>
        <strain evidence="18">DSM 1968</strain>
    </source>
</reference>
<proteinExistence type="inferred from homology"/>
<dbReference type="STRING" id="1344418.A0A1D2VQJ5"/>
<evidence type="ECO:0000256" key="3">
    <source>
        <dbReference type="ARBA" id="ARBA00010015"/>
    </source>
</evidence>
<feature type="domain" description="ERCC4" evidence="16">
    <location>
        <begin position="315"/>
        <end position="412"/>
    </location>
</feature>
<dbReference type="Gene3D" id="1.10.150.670">
    <property type="entry name" value="Crossover junction endonuclease EME1, DNA-binding domain"/>
    <property type="match status" value="1"/>
</dbReference>
<comment type="similarity">
    <text evidence="3 15">Belongs to the XPF family.</text>
</comment>
<keyword evidence="9 15" id="KW-0378">Hydrolase</keyword>